<dbReference type="AlphaFoldDB" id="A0A2N9GUQ7"/>
<dbReference type="InterPro" id="IPR039298">
    <property type="entry name" value="ACOT13"/>
</dbReference>
<reference evidence="3" key="1">
    <citation type="submission" date="2018-02" db="EMBL/GenBank/DDBJ databases">
        <authorList>
            <person name="Cohen D.B."/>
            <person name="Kent A.D."/>
        </authorList>
    </citation>
    <scope>NUCLEOTIDE SEQUENCE</scope>
</reference>
<sequence>MAMQNYIGTVYGGAVAAIAEMVSIACARTVVSEDKELFLGELSMSYLSGAQNNAEVLVDASVVRSGRNLTVVAVEFKLKKTEQLIYTARATFYNRPVAML</sequence>
<dbReference type="Gene3D" id="3.10.129.10">
    <property type="entry name" value="Hotdog Thioesterase"/>
    <property type="match status" value="1"/>
</dbReference>
<dbReference type="PANTHER" id="PTHR21660:SF12">
    <property type="entry name" value="OS07G0462700 PROTEIN"/>
    <property type="match status" value="1"/>
</dbReference>
<organism evidence="3">
    <name type="scientific">Fagus sylvatica</name>
    <name type="common">Beechnut</name>
    <dbReference type="NCBI Taxonomy" id="28930"/>
    <lineage>
        <taxon>Eukaryota</taxon>
        <taxon>Viridiplantae</taxon>
        <taxon>Streptophyta</taxon>
        <taxon>Embryophyta</taxon>
        <taxon>Tracheophyta</taxon>
        <taxon>Spermatophyta</taxon>
        <taxon>Magnoliopsida</taxon>
        <taxon>eudicotyledons</taxon>
        <taxon>Gunneridae</taxon>
        <taxon>Pentapetalae</taxon>
        <taxon>rosids</taxon>
        <taxon>fabids</taxon>
        <taxon>Fagales</taxon>
        <taxon>Fagaceae</taxon>
        <taxon>Fagus</taxon>
    </lineage>
</organism>
<evidence type="ECO:0000313" key="3">
    <source>
        <dbReference type="EMBL" id="SPD03228.1"/>
    </source>
</evidence>
<dbReference type="Pfam" id="PF03061">
    <property type="entry name" value="4HBT"/>
    <property type="match status" value="1"/>
</dbReference>
<evidence type="ECO:0000256" key="1">
    <source>
        <dbReference type="ARBA" id="ARBA00008324"/>
    </source>
</evidence>
<dbReference type="CDD" id="cd03443">
    <property type="entry name" value="PaaI_thioesterase"/>
    <property type="match status" value="1"/>
</dbReference>
<accession>A0A2N9GUQ7</accession>
<dbReference type="SUPFAM" id="SSF54637">
    <property type="entry name" value="Thioesterase/thiol ester dehydrase-isomerase"/>
    <property type="match status" value="1"/>
</dbReference>
<comment type="similarity">
    <text evidence="1">Belongs to the thioesterase PaaI family.</text>
</comment>
<evidence type="ECO:0000259" key="2">
    <source>
        <dbReference type="Pfam" id="PF03061"/>
    </source>
</evidence>
<dbReference type="InterPro" id="IPR029069">
    <property type="entry name" value="HotDog_dom_sf"/>
</dbReference>
<gene>
    <name evidence="3" type="ORF">FSB_LOCUS31110</name>
</gene>
<proteinExistence type="inferred from homology"/>
<dbReference type="GO" id="GO:0047617">
    <property type="term" value="F:fatty acyl-CoA hydrolase activity"/>
    <property type="evidence" value="ECO:0007669"/>
    <property type="project" value="InterPro"/>
</dbReference>
<dbReference type="PANTHER" id="PTHR21660">
    <property type="entry name" value="THIOESTERASE SUPERFAMILY MEMBER-RELATED"/>
    <property type="match status" value="1"/>
</dbReference>
<name>A0A2N9GUQ7_FAGSY</name>
<protein>
    <recommendedName>
        <fullName evidence="2">Thioesterase domain-containing protein</fullName>
    </recommendedName>
</protein>
<dbReference type="InterPro" id="IPR006683">
    <property type="entry name" value="Thioestr_dom"/>
</dbReference>
<feature type="domain" description="Thioesterase" evidence="2">
    <location>
        <begin position="8"/>
        <end position="83"/>
    </location>
</feature>
<dbReference type="EMBL" id="OIVN01002391">
    <property type="protein sequence ID" value="SPD03228.1"/>
    <property type="molecule type" value="Genomic_DNA"/>
</dbReference>